<dbReference type="GO" id="GO:0015174">
    <property type="term" value="F:basic amino acid transmembrane transporter activity"/>
    <property type="evidence" value="ECO:0007669"/>
    <property type="project" value="TreeGrafter"/>
</dbReference>
<evidence type="ECO:0000259" key="8">
    <source>
        <dbReference type="PROSITE" id="PS50850"/>
    </source>
</evidence>
<feature type="transmembrane region" description="Helical" evidence="7">
    <location>
        <begin position="209"/>
        <end position="234"/>
    </location>
</feature>
<keyword evidence="2" id="KW-0813">Transport</keyword>
<keyword evidence="4 7" id="KW-1133">Transmembrane helix</keyword>
<feature type="transmembrane region" description="Helical" evidence="7">
    <location>
        <begin position="122"/>
        <end position="142"/>
    </location>
</feature>
<feature type="transmembrane region" description="Helical" evidence="7">
    <location>
        <begin position="355"/>
        <end position="372"/>
    </location>
</feature>
<evidence type="ECO:0000256" key="6">
    <source>
        <dbReference type="SAM" id="MobiDB-lite"/>
    </source>
</evidence>
<feature type="transmembrane region" description="Helical" evidence="7">
    <location>
        <begin position="277"/>
        <end position="296"/>
    </location>
</feature>
<feature type="transmembrane region" description="Helical" evidence="7">
    <location>
        <begin position="379"/>
        <end position="400"/>
    </location>
</feature>
<feature type="domain" description="Major facilitator superfamily (MFS) profile" evidence="8">
    <location>
        <begin position="58"/>
        <end position="543"/>
    </location>
</feature>
<feature type="transmembrane region" description="Helical" evidence="7">
    <location>
        <begin position="406"/>
        <end position="432"/>
    </location>
</feature>
<feature type="transmembrane region" description="Helical" evidence="7">
    <location>
        <begin position="92"/>
        <end position="110"/>
    </location>
</feature>
<name>A0AA43QQ44_9LECA</name>
<dbReference type="GO" id="GO:0000329">
    <property type="term" value="C:fungal-type vacuole membrane"/>
    <property type="evidence" value="ECO:0007669"/>
    <property type="project" value="TreeGrafter"/>
</dbReference>
<dbReference type="Pfam" id="PF07690">
    <property type="entry name" value="MFS_1"/>
    <property type="match status" value="1"/>
</dbReference>
<dbReference type="InterPro" id="IPR036259">
    <property type="entry name" value="MFS_trans_sf"/>
</dbReference>
<dbReference type="PANTHER" id="PTHR23501:SF191">
    <property type="entry name" value="VACUOLAR BASIC AMINO ACID TRANSPORTER 4"/>
    <property type="match status" value="1"/>
</dbReference>
<evidence type="ECO:0000256" key="1">
    <source>
        <dbReference type="ARBA" id="ARBA00004127"/>
    </source>
</evidence>
<reference evidence="9" key="1">
    <citation type="journal article" date="2023" name="Genome Biol. Evol.">
        <title>First Whole Genome Sequence and Flow Cytometry Genome Size Data for the Lichen-Forming Fungus Ramalina farinacea (Ascomycota).</title>
        <authorList>
            <person name="Llewellyn T."/>
            <person name="Mian S."/>
            <person name="Hill R."/>
            <person name="Leitch I.J."/>
            <person name="Gaya E."/>
        </authorList>
    </citation>
    <scope>NUCLEOTIDE SEQUENCE</scope>
    <source>
        <strain evidence="9">LIQ254RAFAR</strain>
    </source>
</reference>
<keyword evidence="10" id="KW-1185">Reference proteome</keyword>
<dbReference type="SUPFAM" id="SSF103473">
    <property type="entry name" value="MFS general substrate transporter"/>
    <property type="match status" value="1"/>
</dbReference>
<evidence type="ECO:0000256" key="7">
    <source>
        <dbReference type="SAM" id="Phobius"/>
    </source>
</evidence>
<keyword evidence="5 7" id="KW-0472">Membrane</keyword>
<evidence type="ECO:0000313" key="9">
    <source>
        <dbReference type="EMBL" id="MDI1489654.1"/>
    </source>
</evidence>
<dbReference type="AlphaFoldDB" id="A0AA43QQ44"/>
<evidence type="ECO:0000256" key="5">
    <source>
        <dbReference type="ARBA" id="ARBA00023136"/>
    </source>
</evidence>
<dbReference type="Gene3D" id="1.20.1250.20">
    <property type="entry name" value="MFS general substrate transporter like domains"/>
    <property type="match status" value="1"/>
</dbReference>
<accession>A0AA43QQ44</accession>
<dbReference type="PANTHER" id="PTHR23501">
    <property type="entry name" value="MAJOR FACILITATOR SUPERFAMILY"/>
    <property type="match status" value="1"/>
</dbReference>
<evidence type="ECO:0000256" key="4">
    <source>
        <dbReference type="ARBA" id="ARBA00022989"/>
    </source>
</evidence>
<feature type="transmembrane region" description="Helical" evidence="7">
    <location>
        <begin position="148"/>
        <end position="168"/>
    </location>
</feature>
<feature type="transmembrane region" description="Helical" evidence="7">
    <location>
        <begin position="246"/>
        <end position="265"/>
    </location>
</feature>
<protein>
    <recommendedName>
        <fullName evidence="8">Major facilitator superfamily (MFS) profile domain-containing protein</fullName>
    </recommendedName>
</protein>
<keyword evidence="3 7" id="KW-0812">Transmembrane</keyword>
<evidence type="ECO:0000256" key="3">
    <source>
        <dbReference type="ARBA" id="ARBA00022692"/>
    </source>
</evidence>
<dbReference type="Proteomes" id="UP001161017">
    <property type="component" value="Unassembled WGS sequence"/>
</dbReference>
<dbReference type="GO" id="GO:0012505">
    <property type="term" value="C:endomembrane system"/>
    <property type="evidence" value="ECO:0007669"/>
    <property type="project" value="UniProtKB-SubCell"/>
</dbReference>
<feature type="transmembrane region" description="Helical" evidence="7">
    <location>
        <begin position="520"/>
        <end position="538"/>
    </location>
</feature>
<comment type="subcellular location">
    <subcellularLocation>
        <location evidence="1">Endomembrane system</location>
        <topology evidence="1">Multi-pass membrane protein</topology>
    </subcellularLocation>
</comment>
<feature type="region of interest" description="Disordered" evidence="6">
    <location>
        <begin position="1"/>
        <end position="47"/>
    </location>
</feature>
<dbReference type="InterPro" id="IPR020846">
    <property type="entry name" value="MFS_dom"/>
</dbReference>
<sequence length="550" mass="59109">MSPSSEASEHEPNEESPLLSNGKPSHDQEAANGNSSDNGDDGDIPIPDEPTTRQLLLVMSGTWLGSFLAAIDSTVVATLTAPISASFNSLSLLSWLASAYFIANAALQPLAGRLTDILSRKWGLVFSNIMFAAGNLICALAKDEWVIIFGRILAGCGGGGLTAISTFVGSDLIPLRRRGVWQGIGNIMYGLGAGVGAILGGWINDVWGWRGAFFILVPPTIISGTLAFFFVNIPVKHSEKSAWSRIDFLGAFTLVLSLCLLLLGLNSGGNIVPWNHPLVYVTLPLSFISLLAFIWVENSHATEPVIPVKLCLNRTVLAACLTNWFTTMAFYAILFYGPIYFQVQGLSTTASGARLVPQSVGGAVGSIGVGLLMRWTGRYYYLSMAIMLTFTAANAIFSAYQLATPLWVTIISFLMQGVGYVGMLTVTLLALISAVEHEHQAVITSASYAFRSTGSAIGITIASAVFQNLLERNLWEVLGSKDGAADVIHRLRDSLEVIKTLPPDWKVVVRIAYMESLRGVFLTTLGISVLGLLVSLAMRENTLHTTLARK</sequence>
<evidence type="ECO:0000313" key="10">
    <source>
        <dbReference type="Proteomes" id="UP001161017"/>
    </source>
</evidence>
<dbReference type="PROSITE" id="PS50850">
    <property type="entry name" value="MFS"/>
    <property type="match status" value="1"/>
</dbReference>
<feature type="transmembrane region" description="Helical" evidence="7">
    <location>
        <begin position="55"/>
        <end position="80"/>
    </location>
</feature>
<feature type="transmembrane region" description="Helical" evidence="7">
    <location>
        <begin position="316"/>
        <end position="335"/>
    </location>
</feature>
<gene>
    <name evidence="9" type="ORF">OHK93_000851</name>
</gene>
<evidence type="ECO:0000256" key="2">
    <source>
        <dbReference type="ARBA" id="ARBA00022448"/>
    </source>
</evidence>
<dbReference type="InterPro" id="IPR011701">
    <property type="entry name" value="MFS"/>
</dbReference>
<dbReference type="EMBL" id="JAPUFD010000010">
    <property type="protein sequence ID" value="MDI1489654.1"/>
    <property type="molecule type" value="Genomic_DNA"/>
</dbReference>
<feature type="transmembrane region" description="Helical" evidence="7">
    <location>
        <begin position="180"/>
        <end position="203"/>
    </location>
</feature>
<organism evidence="9 10">
    <name type="scientific">Ramalina farinacea</name>
    <dbReference type="NCBI Taxonomy" id="258253"/>
    <lineage>
        <taxon>Eukaryota</taxon>
        <taxon>Fungi</taxon>
        <taxon>Dikarya</taxon>
        <taxon>Ascomycota</taxon>
        <taxon>Pezizomycotina</taxon>
        <taxon>Lecanoromycetes</taxon>
        <taxon>OSLEUM clade</taxon>
        <taxon>Lecanoromycetidae</taxon>
        <taxon>Lecanorales</taxon>
        <taxon>Lecanorineae</taxon>
        <taxon>Ramalinaceae</taxon>
        <taxon>Ramalina</taxon>
    </lineage>
</organism>
<comment type="caution">
    <text evidence="9">The sequence shown here is derived from an EMBL/GenBank/DDBJ whole genome shotgun (WGS) entry which is preliminary data.</text>
</comment>
<proteinExistence type="predicted"/>